<protein>
    <submittedName>
        <fullName evidence="1">Uncharacterized protein</fullName>
    </submittedName>
</protein>
<gene>
    <name evidence="1" type="ORF">ACBT_2232</name>
</gene>
<proteinExistence type="predicted"/>
<dbReference type="RefSeq" id="WP_024774356.1">
    <property type="nucleotide sequence ID" value="NZ_CP054051.1"/>
</dbReference>
<organism evidence="1 2">
    <name type="scientific">Aliarcobacter cibarius</name>
    <dbReference type="NCBI Taxonomy" id="255507"/>
    <lineage>
        <taxon>Bacteria</taxon>
        <taxon>Pseudomonadati</taxon>
        <taxon>Campylobacterota</taxon>
        <taxon>Epsilonproteobacteria</taxon>
        <taxon>Campylobacterales</taxon>
        <taxon>Arcobacteraceae</taxon>
        <taxon>Aliarcobacter</taxon>
    </lineage>
</organism>
<sequence length="249" mass="29126">MVRLAITDFTSKEESEYFYVNEEYETSQNMFTYSGFKKYSAYLPKEGDYKFYSLNLLSKKYLDKDKFLIHIADEEFVILFNHKTIYSAKINPNFITDDMVKSILISKHITMLSSGGELNKFYYVINSKYRAALEIILKQNIKNEQKQVIAESLGDIEDLVKPLKDLDTPKSHSIKLSILVFLFGGSFWLSAFGLDMIKEKYLKIESLDPLKQELNFEDKFKNRQMKTLNDAQAEYNKLTDCITYKEAIK</sequence>
<evidence type="ECO:0000313" key="1">
    <source>
        <dbReference type="EMBL" id="QKJ28112.1"/>
    </source>
</evidence>
<dbReference type="AlphaFoldDB" id="A0A7L5JSC5"/>
<name>A0A7L5JSC5_9BACT</name>
<dbReference type="Proteomes" id="UP000509513">
    <property type="component" value="Chromosome"/>
</dbReference>
<dbReference type="OrthoDB" id="5348979at2"/>
<evidence type="ECO:0000313" key="2">
    <source>
        <dbReference type="Proteomes" id="UP000509513"/>
    </source>
</evidence>
<dbReference type="EMBL" id="CP054051">
    <property type="protein sequence ID" value="QKJ28112.1"/>
    <property type="molecule type" value="Genomic_DNA"/>
</dbReference>
<reference evidence="1 2" key="1">
    <citation type="submission" date="2020-05" db="EMBL/GenBank/DDBJ databases">
        <title>Complete genome sequencing of Campylobacter and Arcobacter type strains.</title>
        <authorList>
            <person name="Miller W.G."/>
            <person name="Yee E."/>
        </authorList>
    </citation>
    <scope>NUCLEOTIDE SEQUENCE [LARGE SCALE GENOMIC DNA]</scope>
    <source>
        <strain evidence="1 2">LMG 21996</strain>
    </source>
</reference>
<dbReference type="KEGG" id="acib:ACBT_2232"/>
<accession>A0A7L5JSC5</accession>